<dbReference type="EMBL" id="FNSC01000001">
    <property type="protein sequence ID" value="SEC03450.1"/>
    <property type="molecule type" value="Genomic_DNA"/>
</dbReference>
<proteinExistence type="predicted"/>
<evidence type="ECO:0000313" key="2">
    <source>
        <dbReference type="EMBL" id="SEC03450.1"/>
    </source>
</evidence>
<evidence type="ECO:0000313" key="3">
    <source>
        <dbReference type="Proteomes" id="UP000242849"/>
    </source>
</evidence>
<protein>
    <submittedName>
        <fullName evidence="2">Uncharacterized protein</fullName>
    </submittedName>
</protein>
<name>A0A1H4P7P3_PSEAG</name>
<feature type="signal peptide" evidence="1">
    <location>
        <begin position="1"/>
        <end position="18"/>
    </location>
</feature>
<dbReference type="AlphaFoldDB" id="A0A1H4P7P3"/>
<gene>
    <name evidence="2" type="ORF">SAMN05421553_0209</name>
</gene>
<reference evidence="3" key="1">
    <citation type="submission" date="2016-10" db="EMBL/GenBank/DDBJ databases">
        <authorList>
            <person name="Varghese N."/>
            <person name="Submissions S."/>
        </authorList>
    </citation>
    <scope>NUCLEOTIDE SEQUENCE [LARGE SCALE GENOMIC DNA]</scope>
    <source>
        <strain evidence="3">DSM 12111</strain>
    </source>
</reference>
<evidence type="ECO:0000256" key="1">
    <source>
        <dbReference type="SAM" id="SignalP"/>
    </source>
</evidence>
<dbReference type="Proteomes" id="UP000242849">
    <property type="component" value="Unassembled WGS sequence"/>
</dbReference>
<keyword evidence="3" id="KW-1185">Reference proteome</keyword>
<keyword evidence="1" id="KW-0732">Signal</keyword>
<sequence length="80" mass="8328">MFNSPLLRILGATIAASALLSGCSINGSYPDATEPDAAKLRFISDLESARSMCSTPSIAWGAPRGCLITCSWPIPGGEQL</sequence>
<accession>A0A1H4P7P3</accession>
<feature type="chain" id="PRO_5017363629" evidence="1">
    <location>
        <begin position="19"/>
        <end position="80"/>
    </location>
</feature>
<dbReference type="STRING" id="53406.SAMN05421553_0209"/>
<organism evidence="2 3">
    <name type="scientific">Pseudomonas anguilliseptica</name>
    <dbReference type="NCBI Taxonomy" id="53406"/>
    <lineage>
        <taxon>Bacteria</taxon>
        <taxon>Pseudomonadati</taxon>
        <taxon>Pseudomonadota</taxon>
        <taxon>Gammaproteobacteria</taxon>
        <taxon>Pseudomonadales</taxon>
        <taxon>Pseudomonadaceae</taxon>
        <taxon>Pseudomonas</taxon>
    </lineage>
</organism>